<dbReference type="Gene3D" id="3.40.50.1010">
    <property type="entry name" value="5'-nuclease"/>
    <property type="match status" value="1"/>
</dbReference>
<reference evidence="2 3" key="1">
    <citation type="journal article" date="2008" name="Proc. Natl. Acad. Sci. U.S.A.">
        <title>Nitrogen fixation island and rhizosphere competence traits in the genome of root-associated Pseudomonas stutzeri A1501.</title>
        <authorList>
            <person name="Yan Y."/>
            <person name="Yang J."/>
            <person name="Dou Y."/>
            <person name="Chen M."/>
            <person name="Ping S."/>
            <person name="Peng J."/>
            <person name="Lu W."/>
            <person name="Zhang W."/>
            <person name="Yao Z."/>
            <person name="Li H."/>
            <person name="Liu W."/>
            <person name="He S."/>
            <person name="Geng L."/>
            <person name="Zhang X."/>
            <person name="Yang F."/>
            <person name="Yu H."/>
            <person name="Zhan Y."/>
            <person name="Li D."/>
            <person name="Lin Z."/>
            <person name="Wang Y."/>
            <person name="Elmerich C."/>
            <person name="Lin M."/>
            <person name="Jin Q."/>
        </authorList>
    </citation>
    <scope>NUCLEOTIDE SEQUENCE [LARGE SCALE GENOMIC DNA]</scope>
    <source>
        <strain evidence="2 3">A1501</strain>
    </source>
</reference>
<dbReference type="HOGENOM" id="CLU_092340_3_1_6"/>
<dbReference type="Proteomes" id="UP000000233">
    <property type="component" value="Chromosome"/>
</dbReference>
<dbReference type="eggNOG" id="COG1432">
    <property type="taxonomic scope" value="Bacteria"/>
</dbReference>
<dbReference type="KEGG" id="psa:PST_3707"/>
<dbReference type="Pfam" id="PF01936">
    <property type="entry name" value="NYN"/>
    <property type="match status" value="1"/>
</dbReference>
<gene>
    <name evidence="2" type="ordered locus">PST_3707</name>
</gene>
<dbReference type="PANTHER" id="PTHR35458">
    <property type="entry name" value="SLR0755 PROTEIN"/>
    <property type="match status" value="1"/>
</dbReference>
<dbReference type="EMBL" id="CP000304">
    <property type="protein sequence ID" value="ABP81330.1"/>
    <property type="molecule type" value="Genomic_DNA"/>
</dbReference>
<dbReference type="CDD" id="cd10911">
    <property type="entry name" value="PIN_LabA"/>
    <property type="match status" value="1"/>
</dbReference>
<accession>A4VQS9</accession>
<dbReference type="InterPro" id="IPR047140">
    <property type="entry name" value="LabA"/>
</dbReference>
<evidence type="ECO:0000259" key="1">
    <source>
        <dbReference type="Pfam" id="PF01936"/>
    </source>
</evidence>
<protein>
    <recommendedName>
        <fullName evidence="1">NYN domain-containing protein</fullName>
    </recommendedName>
</protein>
<feature type="domain" description="NYN" evidence="1">
    <location>
        <begin position="42"/>
        <end position="189"/>
    </location>
</feature>
<evidence type="ECO:0000313" key="2">
    <source>
        <dbReference type="EMBL" id="ABP81330.1"/>
    </source>
</evidence>
<dbReference type="PANTHER" id="PTHR35458:SF8">
    <property type="entry name" value="SLR0650 PROTEIN"/>
    <property type="match status" value="1"/>
</dbReference>
<proteinExistence type="predicted"/>
<dbReference type="GO" id="GO:0004540">
    <property type="term" value="F:RNA nuclease activity"/>
    <property type="evidence" value="ECO:0007669"/>
    <property type="project" value="InterPro"/>
</dbReference>
<organism evidence="2 3">
    <name type="scientific">Stutzerimonas stutzeri (strain A1501)</name>
    <name type="common">Pseudomonas stutzeri</name>
    <dbReference type="NCBI Taxonomy" id="379731"/>
    <lineage>
        <taxon>Bacteria</taxon>
        <taxon>Pseudomonadati</taxon>
        <taxon>Pseudomonadota</taxon>
        <taxon>Gammaproteobacteria</taxon>
        <taxon>Pseudomonadales</taxon>
        <taxon>Pseudomonadaceae</taxon>
        <taxon>Stutzerimonas</taxon>
    </lineage>
</organism>
<name>A4VQS9_STUS1</name>
<sequence>MQSAVRERFGGATVTDAGEAGHARFRRPYWRSIQISGRRVKKIALFADVQNLYYTVRQAHGCHFNYSALWADVSRRGTIVEAYAYAIERGDPRQQQFQQILRKLGFTVKLKPYIQRSDGSAKGDWDVGITIDVLDAAARVDEVVLASGDGDFDLLLERVRAGGAEATAYGVPGLTAQSLIRAATRYVPVEGDLLLRG</sequence>
<keyword evidence="3" id="KW-1185">Reference proteome</keyword>
<dbReference type="AlphaFoldDB" id="A4VQS9"/>
<dbReference type="InterPro" id="IPR021139">
    <property type="entry name" value="NYN"/>
</dbReference>
<evidence type="ECO:0000313" key="3">
    <source>
        <dbReference type="Proteomes" id="UP000000233"/>
    </source>
</evidence>